<name>A0ABR7T8J1_HELCL</name>
<dbReference type="RefSeq" id="WP_188041362.1">
    <property type="nucleotide sequence ID" value="NZ_JACVHF010000021.1"/>
</dbReference>
<dbReference type="EMBL" id="JACVHF010000021">
    <property type="protein sequence ID" value="MBC9785931.1"/>
    <property type="molecule type" value="Genomic_DNA"/>
</dbReference>
<evidence type="ECO:0000313" key="2">
    <source>
        <dbReference type="EMBL" id="MBC9785931.1"/>
    </source>
</evidence>
<keyword evidence="1" id="KW-0812">Transmembrane</keyword>
<gene>
    <name evidence="2" type="ORF">H1S01_15705</name>
</gene>
<feature type="transmembrane region" description="Helical" evidence="1">
    <location>
        <begin position="90"/>
        <end position="112"/>
    </location>
</feature>
<accession>A0ABR7T8J1</accession>
<protein>
    <submittedName>
        <fullName evidence="2">DUF2007 domain-containing protein</fullName>
    </submittedName>
</protein>
<sequence length="114" mass="12929">MYKDTWIHLINVADVYKAEIVESILREANIPFQRKYAGTDGYLKLVTGGTLNNIELYVPDIFYDDAINLVSVSYEEDNSGDETYQQDKSYLSGIILIAIAFSILYGLFMVIADQ</sequence>
<keyword evidence="1" id="KW-1133">Transmembrane helix</keyword>
<keyword evidence="1" id="KW-0472">Membrane</keyword>
<keyword evidence="3" id="KW-1185">Reference proteome</keyword>
<dbReference type="Proteomes" id="UP000617402">
    <property type="component" value="Unassembled WGS sequence"/>
</dbReference>
<evidence type="ECO:0000313" key="3">
    <source>
        <dbReference type="Proteomes" id="UP000617402"/>
    </source>
</evidence>
<reference evidence="2 3" key="1">
    <citation type="submission" date="2020-07" db="EMBL/GenBank/DDBJ databases">
        <title>Draft whole-genome sequence of Heliobacterium chlorum DSM 3682, type strain.</title>
        <authorList>
            <person name="Kyndt J.A."/>
            <person name="Meyer T.E."/>
            <person name="Imhoff J.F."/>
        </authorList>
    </citation>
    <scope>NUCLEOTIDE SEQUENCE [LARGE SCALE GENOMIC DNA]</scope>
    <source>
        <strain evidence="2 3">DSM 3682</strain>
    </source>
</reference>
<evidence type="ECO:0000256" key="1">
    <source>
        <dbReference type="SAM" id="Phobius"/>
    </source>
</evidence>
<comment type="caution">
    <text evidence="2">The sequence shown here is derived from an EMBL/GenBank/DDBJ whole genome shotgun (WGS) entry which is preliminary data.</text>
</comment>
<proteinExistence type="predicted"/>
<organism evidence="2 3">
    <name type="scientific">Heliobacterium chlorum</name>
    <dbReference type="NCBI Taxonomy" id="2698"/>
    <lineage>
        <taxon>Bacteria</taxon>
        <taxon>Bacillati</taxon>
        <taxon>Bacillota</taxon>
        <taxon>Clostridia</taxon>
        <taxon>Eubacteriales</taxon>
        <taxon>Heliobacteriaceae</taxon>
        <taxon>Heliobacterium</taxon>
    </lineage>
</organism>